<evidence type="ECO:0000313" key="4">
    <source>
        <dbReference type="RefSeq" id="XP_027200036.1"/>
    </source>
</evidence>
<feature type="region of interest" description="Disordered" evidence="1">
    <location>
        <begin position="107"/>
        <end position="126"/>
    </location>
</feature>
<keyword evidence="2" id="KW-0472">Membrane</keyword>
<evidence type="ECO:0000256" key="1">
    <source>
        <dbReference type="SAM" id="MobiDB-lite"/>
    </source>
</evidence>
<feature type="compositionally biased region" description="Basic and acidic residues" evidence="1">
    <location>
        <begin position="107"/>
        <end position="116"/>
    </location>
</feature>
<accession>A0A6P6Y4T7</accession>
<keyword evidence="2" id="KW-0812">Transmembrane</keyword>
<proteinExistence type="predicted"/>
<dbReference type="Proteomes" id="UP000515146">
    <property type="component" value="Unplaced"/>
</dbReference>
<sequence>MATLTNYSTFILFFITLFIIQIELIQMYPTTTGSMGMGNVNDGYYYDGNNNYYPSSLYPTSQSMMNQQDYYQLQQQQQYPIMTNTRRRPHIRSDVRKILVEKLSTDADHHNDDNHHQRSSSKQQQHHLCNATIISSRRLLIPNECSPNGYNRMETIQLYNPDQNQNNDTKIIQRQGRTIVRLQRSKSSLVELNETIPGTTDNDDNNVNGQFRQENFQSPPSLNEEPIYNDDNYDDLDGRQYLPIFPPMPPPPMPQPMPPIIPGYIYEYEYFEYQFCRPLHIEISICELCIWIPNVCPIMF</sequence>
<dbReference type="KEGG" id="dpte:113794144"/>
<protein>
    <submittedName>
        <fullName evidence="4">Uncharacterized protein LOC113794144</fullName>
    </submittedName>
</protein>
<gene>
    <name evidence="4" type="primary">LOC113794144</name>
</gene>
<dbReference type="OrthoDB" id="10572609at2759"/>
<dbReference type="InParanoid" id="A0A6P6Y4T7"/>
<name>A0A6P6Y4T7_DERPT</name>
<dbReference type="RefSeq" id="XP_027200036.1">
    <property type="nucleotide sequence ID" value="XM_027344235.1"/>
</dbReference>
<keyword evidence="2" id="KW-1133">Transmembrane helix</keyword>
<reference evidence="4" key="1">
    <citation type="submission" date="2025-08" db="UniProtKB">
        <authorList>
            <consortium name="RefSeq"/>
        </authorList>
    </citation>
    <scope>IDENTIFICATION</scope>
    <source>
        <strain evidence="4">Airmid</strain>
    </source>
</reference>
<organism evidence="3 4">
    <name type="scientific">Dermatophagoides pteronyssinus</name>
    <name type="common">European house dust mite</name>
    <dbReference type="NCBI Taxonomy" id="6956"/>
    <lineage>
        <taxon>Eukaryota</taxon>
        <taxon>Metazoa</taxon>
        <taxon>Ecdysozoa</taxon>
        <taxon>Arthropoda</taxon>
        <taxon>Chelicerata</taxon>
        <taxon>Arachnida</taxon>
        <taxon>Acari</taxon>
        <taxon>Acariformes</taxon>
        <taxon>Sarcoptiformes</taxon>
        <taxon>Astigmata</taxon>
        <taxon>Psoroptidia</taxon>
        <taxon>Analgoidea</taxon>
        <taxon>Pyroglyphidae</taxon>
        <taxon>Dermatophagoidinae</taxon>
        <taxon>Dermatophagoides</taxon>
    </lineage>
</organism>
<feature type="transmembrane region" description="Helical" evidence="2">
    <location>
        <begin position="6"/>
        <end position="25"/>
    </location>
</feature>
<evidence type="ECO:0000256" key="2">
    <source>
        <dbReference type="SAM" id="Phobius"/>
    </source>
</evidence>
<dbReference type="AlphaFoldDB" id="A0A6P6Y4T7"/>
<keyword evidence="3" id="KW-1185">Reference proteome</keyword>
<evidence type="ECO:0000313" key="3">
    <source>
        <dbReference type="Proteomes" id="UP000515146"/>
    </source>
</evidence>